<name>A0ABY7QPI7_9FLAO</name>
<protein>
    <submittedName>
        <fullName evidence="1">Uncharacterized protein</fullName>
    </submittedName>
</protein>
<accession>A0ABY7QPI7</accession>
<sequence length="53" mass="5978">MDYIKLVLSKDSDLEDLLMCFETVKENGDVAVIKFDGGRESDPYTLFISFPDG</sequence>
<organism evidence="1 2">
    <name type="scientific">Chryseobacterium camelliae</name>
    <dbReference type="NCBI Taxonomy" id="1265445"/>
    <lineage>
        <taxon>Bacteria</taxon>
        <taxon>Pseudomonadati</taxon>
        <taxon>Bacteroidota</taxon>
        <taxon>Flavobacteriia</taxon>
        <taxon>Flavobacteriales</taxon>
        <taxon>Weeksellaceae</taxon>
        <taxon>Chryseobacterium group</taxon>
        <taxon>Chryseobacterium</taxon>
    </lineage>
</organism>
<evidence type="ECO:0000313" key="1">
    <source>
        <dbReference type="EMBL" id="WBV61109.1"/>
    </source>
</evidence>
<gene>
    <name evidence="1" type="ORF">PFY12_03065</name>
</gene>
<dbReference type="Proteomes" id="UP001210978">
    <property type="component" value="Chromosome"/>
</dbReference>
<dbReference type="RefSeq" id="WP_271149410.1">
    <property type="nucleotide sequence ID" value="NZ_CP115859.1"/>
</dbReference>
<keyword evidence="2" id="KW-1185">Reference proteome</keyword>
<dbReference type="EMBL" id="CP115859">
    <property type="protein sequence ID" value="WBV61109.1"/>
    <property type="molecule type" value="Genomic_DNA"/>
</dbReference>
<evidence type="ECO:0000313" key="2">
    <source>
        <dbReference type="Proteomes" id="UP001210978"/>
    </source>
</evidence>
<proteinExistence type="predicted"/>
<reference evidence="1 2" key="1">
    <citation type="submission" date="2023-01" db="EMBL/GenBank/DDBJ databases">
        <title>Complete genome of Chryseobacterium camelliae VAN22-5A.</title>
        <authorList>
            <person name="Zong G."/>
            <person name="Cao G."/>
        </authorList>
    </citation>
    <scope>NUCLEOTIDE SEQUENCE [LARGE SCALE GENOMIC DNA]</scope>
    <source>
        <strain evidence="1 2">VAN22-5A</strain>
    </source>
</reference>